<dbReference type="Pfam" id="PF22483">
    <property type="entry name" value="Mu-transpos_C_2"/>
    <property type="match status" value="1"/>
</dbReference>
<dbReference type="PANTHER" id="PTHR35004">
    <property type="entry name" value="TRANSPOSASE RV3428C-RELATED"/>
    <property type="match status" value="1"/>
</dbReference>
<dbReference type="InParanoid" id="A0A140L9N0"/>
<reference evidence="2 3" key="1">
    <citation type="submission" date="2015-12" db="EMBL/GenBank/DDBJ databases">
        <title>Draft genome sequnece of Fervidicola ferrireducens strain Y170.</title>
        <authorList>
            <person name="Patel B.K."/>
        </authorList>
    </citation>
    <scope>NUCLEOTIDE SEQUENCE [LARGE SCALE GENOMIC DNA]</scope>
    <source>
        <strain evidence="2 3">Y170</strain>
    </source>
</reference>
<accession>A0A140L9N0</accession>
<gene>
    <name evidence="2" type="ORF">AN618_12840</name>
</gene>
<dbReference type="PATRIC" id="fig|520764.3.peg.1329"/>
<dbReference type="InterPro" id="IPR012337">
    <property type="entry name" value="RNaseH-like_sf"/>
</dbReference>
<dbReference type="Proteomes" id="UP000070427">
    <property type="component" value="Unassembled WGS sequence"/>
</dbReference>
<dbReference type="STRING" id="520764.AN618_12840"/>
<dbReference type="InterPro" id="IPR054353">
    <property type="entry name" value="IstA-like_C"/>
</dbReference>
<comment type="caution">
    <text evidence="2">The sequence shown here is derived from an EMBL/GenBank/DDBJ whole genome shotgun (WGS) entry which is preliminary data.</text>
</comment>
<evidence type="ECO:0000313" key="2">
    <source>
        <dbReference type="EMBL" id="KXG77255.1"/>
    </source>
</evidence>
<evidence type="ECO:0000259" key="1">
    <source>
        <dbReference type="Pfam" id="PF22483"/>
    </source>
</evidence>
<dbReference type="SUPFAM" id="SSF53098">
    <property type="entry name" value="Ribonuclease H-like"/>
    <property type="match status" value="1"/>
</dbReference>
<name>A0A140L9N0_9FIRM</name>
<protein>
    <recommendedName>
        <fullName evidence="1">Transposase for insertion sequence element IS21-like C-terminal domain-containing protein</fullName>
    </recommendedName>
</protein>
<dbReference type="PANTHER" id="PTHR35004:SF8">
    <property type="entry name" value="TRANSPOSASE RV3428C-RELATED"/>
    <property type="match status" value="1"/>
</dbReference>
<dbReference type="EMBL" id="LOED01000013">
    <property type="protein sequence ID" value="KXG77255.1"/>
    <property type="molecule type" value="Genomic_DNA"/>
</dbReference>
<organism evidence="2 3">
    <name type="scientific">Fervidicola ferrireducens</name>
    <dbReference type="NCBI Taxonomy" id="520764"/>
    <lineage>
        <taxon>Bacteria</taxon>
        <taxon>Bacillati</taxon>
        <taxon>Bacillota</taxon>
        <taxon>Clostridia</taxon>
        <taxon>Thermosediminibacterales</taxon>
        <taxon>Thermosediminibacteraceae</taxon>
        <taxon>Fervidicola</taxon>
    </lineage>
</organism>
<feature type="domain" description="Transposase for insertion sequence element IS21-like C-terminal" evidence="1">
    <location>
        <begin position="304"/>
        <end position="370"/>
    </location>
</feature>
<proteinExistence type="predicted"/>
<sequence length="518" mass="60884">MIAMAQQQYIKHLYEKEECSIAEISRRVGVNWRTAAKYAKKDDWNKPIQQTKRRQPVMEPFLDIVDTWLMEDMLKPRKERRTAASIHRQLVKEHGFQGSDRTVRAYVSFRKKELYAEAQEKYLRLEHPPGRAQVDFGTSHMVWDGALREIKYLAFSFPYSNAGFCIPLPCENTECLLYAMIRVFEWIGGVPPEIWFDNLSAAVASVGKGEQRELTETFRRFMLHYRFEAKFCNASKGNEKGHVENKVGYTRRNWLIPYPTVSSYEELTAELYRLALEDMQRPHYEKKVTIAELWEEDKKALLPLPTIPFEPVRFETARVNKYGQVQFHGEVYSVPSAQIGERVLLKLWWDRVEVFSRNEERLASLPRRYTLKTQPIDWKGYFRIFIRKPRGARHATMYRFLPEQVRQYLEECDPAQYQERLKFIHTLLEEGFTIEAIAQALEEATKCQAYHALDSALIRHKLYRITFPDTPLEILNETYTPDSVRRYTPEIKAYDRLVPQAARKGGELRGQAIVEGAM</sequence>
<keyword evidence="3" id="KW-1185">Reference proteome</keyword>
<evidence type="ECO:0000313" key="3">
    <source>
        <dbReference type="Proteomes" id="UP000070427"/>
    </source>
</evidence>
<dbReference type="AlphaFoldDB" id="A0A140L9N0"/>
<dbReference type="NCBIfam" id="NF033546">
    <property type="entry name" value="transpos_IS21"/>
    <property type="match status" value="1"/>
</dbReference>